<keyword evidence="1" id="KW-0812">Transmembrane</keyword>
<keyword evidence="1" id="KW-1133">Transmembrane helix</keyword>
<dbReference type="AlphaFoldDB" id="A0A370HWP3"/>
<accession>A0A370HWP3</accession>
<dbReference type="RefSeq" id="WP_068005503.1">
    <property type="nucleotide sequence ID" value="NZ_QQBC01000012.1"/>
</dbReference>
<proteinExistence type="predicted"/>
<sequence>MTVEVQAGVRRLFDRHGSQLWGVLDWVPGGWAGQLVTLLVIAVIAGLVAWLVGRAARSGRVRLNSDESG</sequence>
<name>A0A370HWP3_9NOCA</name>
<dbReference type="STRING" id="1210086.GCA_001613105_06314"/>
<keyword evidence="1" id="KW-0472">Membrane</keyword>
<protein>
    <submittedName>
        <fullName evidence="2">Uncharacterized protein</fullName>
    </submittedName>
</protein>
<organism evidence="2 3">
    <name type="scientific">Nocardia pseudobrasiliensis</name>
    <dbReference type="NCBI Taxonomy" id="45979"/>
    <lineage>
        <taxon>Bacteria</taxon>
        <taxon>Bacillati</taxon>
        <taxon>Actinomycetota</taxon>
        <taxon>Actinomycetes</taxon>
        <taxon>Mycobacteriales</taxon>
        <taxon>Nocardiaceae</taxon>
        <taxon>Nocardia</taxon>
    </lineage>
</organism>
<comment type="caution">
    <text evidence="2">The sequence shown here is derived from an EMBL/GenBank/DDBJ whole genome shotgun (WGS) entry which is preliminary data.</text>
</comment>
<gene>
    <name evidence="2" type="ORF">DFR76_112193</name>
</gene>
<evidence type="ECO:0000256" key="1">
    <source>
        <dbReference type="SAM" id="Phobius"/>
    </source>
</evidence>
<dbReference type="Proteomes" id="UP000254869">
    <property type="component" value="Unassembled WGS sequence"/>
</dbReference>
<reference evidence="2 3" key="1">
    <citation type="submission" date="2018-07" db="EMBL/GenBank/DDBJ databases">
        <title>Genomic Encyclopedia of Type Strains, Phase IV (KMG-IV): sequencing the most valuable type-strain genomes for metagenomic binning, comparative biology and taxonomic classification.</title>
        <authorList>
            <person name="Goeker M."/>
        </authorList>
    </citation>
    <scope>NUCLEOTIDE SEQUENCE [LARGE SCALE GENOMIC DNA]</scope>
    <source>
        <strain evidence="2 3">DSM 44290</strain>
    </source>
</reference>
<feature type="transmembrane region" description="Helical" evidence="1">
    <location>
        <begin position="31"/>
        <end position="52"/>
    </location>
</feature>
<evidence type="ECO:0000313" key="3">
    <source>
        <dbReference type="Proteomes" id="UP000254869"/>
    </source>
</evidence>
<dbReference type="EMBL" id="QQBC01000012">
    <property type="protein sequence ID" value="RDI62875.1"/>
    <property type="molecule type" value="Genomic_DNA"/>
</dbReference>
<evidence type="ECO:0000313" key="2">
    <source>
        <dbReference type="EMBL" id="RDI62875.1"/>
    </source>
</evidence>
<keyword evidence="3" id="KW-1185">Reference proteome</keyword>